<proteinExistence type="predicted"/>
<feature type="compositionally biased region" description="Low complexity" evidence="1">
    <location>
        <begin position="624"/>
        <end position="645"/>
    </location>
</feature>
<gene>
    <name evidence="2" type="ORF">OHK93_003885</name>
</gene>
<organism evidence="2 3">
    <name type="scientific">Ramalina farinacea</name>
    <dbReference type="NCBI Taxonomy" id="258253"/>
    <lineage>
        <taxon>Eukaryota</taxon>
        <taxon>Fungi</taxon>
        <taxon>Dikarya</taxon>
        <taxon>Ascomycota</taxon>
        <taxon>Pezizomycotina</taxon>
        <taxon>Lecanoromycetes</taxon>
        <taxon>OSLEUM clade</taxon>
        <taxon>Lecanoromycetidae</taxon>
        <taxon>Lecanorales</taxon>
        <taxon>Lecanorineae</taxon>
        <taxon>Ramalinaceae</taxon>
        <taxon>Ramalina</taxon>
    </lineage>
</organism>
<dbReference type="Proteomes" id="UP001161017">
    <property type="component" value="Unassembled WGS sequence"/>
</dbReference>
<comment type="caution">
    <text evidence="2">The sequence shown here is derived from an EMBL/GenBank/DDBJ whole genome shotgun (WGS) entry which is preliminary data.</text>
</comment>
<evidence type="ECO:0000313" key="2">
    <source>
        <dbReference type="EMBL" id="MDI1485696.1"/>
    </source>
</evidence>
<feature type="region of interest" description="Disordered" evidence="1">
    <location>
        <begin position="1193"/>
        <end position="1252"/>
    </location>
</feature>
<protein>
    <submittedName>
        <fullName evidence="2">Uncharacterized protein</fullName>
    </submittedName>
</protein>
<feature type="region of interest" description="Disordered" evidence="1">
    <location>
        <begin position="596"/>
        <end position="663"/>
    </location>
</feature>
<name>A0AA43QIU3_9LECA</name>
<reference evidence="2" key="1">
    <citation type="journal article" date="2023" name="Genome Biol. Evol.">
        <title>First Whole Genome Sequence and Flow Cytometry Genome Size Data for the Lichen-Forming Fungus Ramalina farinacea (Ascomycota).</title>
        <authorList>
            <person name="Llewellyn T."/>
            <person name="Mian S."/>
            <person name="Hill R."/>
            <person name="Leitch I.J."/>
            <person name="Gaya E."/>
        </authorList>
    </citation>
    <scope>NUCLEOTIDE SEQUENCE</scope>
    <source>
        <strain evidence="2">LIQ254RAFAR</strain>
    </source>
</reference>
<keyword evidence="3" id="KW-1185">Reference proteome</keyword>
<dbReference type="EMBL" id="JAPUFD010000002">
    <property type="protein sequence ID" value="MDI1485696.1"/>
    <property type="molecule type" value="Genomic_DNA"/>
</dbReference>
<accession>A0AA43QIU3</accession>
<evidence type="ECO:0000313" key="3">
    <source>
        <dbReference type="Proteomes" id="UP001161017"/>
    </source>
</evidence>
<feature type="compositionally biased region" description="Low complexity" evidence="1">
    <location>
        <begin position="601"/>
        <end position="612"/>
    </location>
</feature>
<sequence length="1572" mass="173593">MTSVTASPLEPDDTDDTSVELKLPPPTSSSSSDRTFQPEPSANDDIQQLESSATGTEVQDFGSKIAPSNVERATVDDNSNLEEISAPSMAPQEDDSREATFDSSKPEAVSAPTSLPNLDELIRMARDEDYENQRATALETKVKNLAARNGVHRRLKDTLSIGYANMIDQYKGDDQAGFTGLYEACERLATQCNSYRLGSTEADTLTLGLSSVAADDNEEIESPRPQLRDEDQDSILIFLNKIRTELDYLADLISDLPSHELSALTSSYHPAGVDLSVLPNHSHGRTQAYSRDSQMMKLSRRMDGIDRFHNQDPYFCLLYGLFDSSASLDSMEHRRKNQIWARTTSRVMCAGKLGSEEFTIATIDSFVTTKDWTLKPNLKLYLLQVLSEGHFLLDPPEENLNAKPGSMEPDKASHAIAVAEFFDKHTRRLFAMLTAGIPSDAIPQGVLGLIHTILLDIRDGQMRELAKKFIVSRWYFATFLSSVLVYPEVQGMLLNHHIGNTARQYILKELVLRLQSQMFSVLSPSSSFTFVLPEVQDQIFQIIGFFDPPSAEPSLSLPTQASSVDLGSQWLMLSNWDVIGVVEALLPPSRSSSIINTQPLSSGHPTSSASSSTLNQDRSEAADSHASSTLASYATSTSTDTTAVSDMSPSSATEHDSGVTVPQGNTLKMAKMNNEETLQHSLARACLRLRELAGAQANPLCIDCSHGWLCFDIMQDLTLRPSRRRLYHAPEMEPTSGSTTGSKEMDTSHVRYTHIKRELFRLLSNQETVPVAQGADADSPDDLSAGTFSHLIERRLENAQWQHEFLNSRKWWQILAAYRDLQRSRGVQSLDESLINDITTDAHRMTAEIRRQAAELEASLRTLTIQSRSEGAALKGLASLRRALRIKMWYVSDVKNSSQYEDALRVTKALRTMANPKKSKQPSGLASWARQRLRGSTPYDRADRQALEAICATKEQGGLDKLGDDQVEITSRWLTRSSIENFCKGEERIHRFCYEVQKILGKLAGTSMLESPVLWSSHLFRKEKAAFDTRNRQQNLSAIYSPVSPLQGFGESGVPRQASLGFPHSPKSTFLDARTQVPMDFSRGLQISSLSRFDQHRSMPGLPRGQAPPFTASQALGNLSPPMTPLSPNISEVFGASIPNRAEQISKPRVEFVEELKASLLALIISDLGYLLWATGSETDRWVKRAAGAWHEARNSQSSPLRASQELHPEPEPKGVSSEMEDIQPLELSVATSPSKRLRERDTPAKDLQPSQVEFPYSEAYATLLQTMSLSQDPYAKLHILCQLEDLVISSLQDARPHGSLEGSMHTPASTEKKTIPRTKATSLEEVIANCTERRANTMKRKQPRSPLPDAFLTASALDAGHSPTVSGDDIVSTLLTIFRDDELRPPTLYRDLQYIAAFIPSTILDQTARGKAFWDASLAALALKEDLTGAIIDRASQITDYHISSRKSTTSKDAMDITTSDFPQTPPWLANSSLGDAAQLWLTAAREGSPVAARELALFYLTHPDLLRRVTAPMSKGKDVFGAALPIDQTSGGALDPLTFSVVLHWMDVAASGGDREAKDFLRDNGALART</sequence>
<dbReference type="PANTHER" id="PTHR42064:SF1">
    <property type="entry name" value="YALI0F28677P"/>
    <property type="match status" value="1"/>
</dbReference>
<evidence type="ECO:0000256" key="1">
    <source>
        <dbReference type="SAM" id="MobiDB-lite"/>
    </source>
</evidence>
<dbReference type="PANTHER" id="PTHR42064">
    <property type="entry name" value="YALI0F28677P"/>
    <property type="match status" value="1"/>
</dbReference>
<feature type="region of interest" description="Disordered" evidence="1">
    <location>
        <begin position="1096"/>
        <end position="1120"/>
    </location>
</feature>
<feature type="region of interest" description="Disordered" evidence="1">
    <location>
        <begin position="1"/>
        <end position="114"/>
    </location>
</feature>
<feature type="compositionally biased region" description="Polar residues" evidence="1">
    <location>
        <begin position="33"/>
        <end position="57"/>
    </location>
</feature>